<dbReference type="Proteomes" id="UP000178254">
    <property type="component" value="Unassembled WGS sequence"/>
</dbReference>
<dbReference type="InterPro" id="IPR039528">
    <property type="entry name" value="DPM1-like"/>
</dbReference>
<keyword evidence="3" id="KW-0808">Transferase</keyword>
<dbReference type="GO" id="GO:0004582">
    <property type="term" value="F:dolichyl-phosphate beta-D-mannosyltransferase activity"/>
    <property type="evidence" value="ECO:0007669"/>
    <property type="project" value="InterPro"/>
</dbReference>
<evidence type="ECO:0000313" key="6">
    <source>
        <dbReference type="Proteomes" id="UP000178254"/>
    </source>
</evidence>
<evidence type="ECO:0000256" key="2">
    <source>
        <dbReference type="ARBA" id="ARBA00022676"/>
    </source>
</evidence>
<dbReference type="STRING" id="1798709.A2538_01175"/>
<feature type="domain" description="Glycosyltransferase 2-like" evidence="4">
    <location>
        <begin position="5"/>
        <end position="172"/>
    </location>
</feature>
<sequence length="242" mass="27196">MKTIVVIPTYNEQANLARLIPTLVEKSPSDLEIIVVDDNSPDKSADEVKLWQKTYPTKLYLIERPTKAGIGSAYVAGFKMALELGADYILEMDADFSHDPADIKRLINACAQGADLAIGSRRVAGGQIIGWNWRRKMMSAGAGAFARFLLNLKTKDITAGFRCFKRNTLEKIDWQNATASGYAFQEEILYQVEKAGFTIKEIPVVFLDRQEGISKLSSNDIIEFFKLIFKLKFQIYAKKTQP</sequence>
<proteinExistence type="inferred from homology"/>
<comment type="similarity">
    <text evidence="1">Belongs to the glycosyltransferase 2 family.</text>
</comment>
<dbReference type="EMBL" id="MFRE01000009">
    <property type="protein sequence ID" value="OGH94396.1"/>
    <property type="molecule type" value="Genomic_DNA"/>
</dbReference>
<dbReference type="FunFam" id="3.90.550.10:FF:000122">
    <property type="entry name" value="Dolichol-phosphate mannosyltransferase subunit 1"/>
    <property type="match status" value="1"/>
</dbReference>
<reference evidence="5 6" key="1">
    <citation type="journal article" date="2016" name="Nat. Commun.">
        <title>Thousands of microbial genomes shed light on interconnected biogeochemical processes in an aquifer system.</title>
        <authorList>
            <person name="Anantharaman K."/>
            <person name="Brown C.T."/>
            <person name="Hug L.A."/>
            <person name="Sharon I."/>
            <person name="Castelle C.J."/>
            <person name="Probst A.J."/>
            <person name="Thomas B.C."/>
            <person name="Singh A."/>
            <person name="Wilkins M.J."/>
            <person name="Karaoz U."/>
            <person name="Brodie E.L."/>
            <person name="Williams K.H."/>
            <person name="Hubbard S.S."/>
            <person name="Banfield J.F."/>
        </authorList>
    </citation>
    <scope>NUCLEOTIDE SEQUENCE [LARGE SCALE GENOMIC DNA]</scope>
</reference>
<name>A0A1F6PE04_9BACT</name>
<keyword evidence="2" id="KW-0328">Glycosyltransferase</keyword>
<evidence type="ECO:0000256" key="1">
    <source>
        <dbReference type="ARBA" id="ARBA00006739"/>
    </source>
</evidence>
<dbReference type="PANTHER" id="PTHR43398">
    <property type="entry name" value="DOLICHOL-PHOSPHATE MANNOSYLTRANSFERASE SUBUNIT 1"/>
    <property type="match status" value="1"/>
</dbReference>
<evidence type="ECO:0000313" key="5">
    <source>
        <dbReference type="EMBL" id="OGH94396.1"/>
    </source>
</evidence>
<dbReference type="InterPro" id="IPR001173">
    <property type="entry name" value="Glyco_trans_2-like"/>
</dbReference>
<accession>A0A1F6PE04</accession>
<comment type="caution">
    <text evidence="5">The sequence shown here is derived from an EMBL/GenBank/DDBJ whole genome shotgun (WGS) entry which is preliminary data.</text>
</comment>
<dbReference type="SUPFAM" id="SSF53448">
    <property type="entry name" value="Nucleotide-diphospho-sugar transferases"/>
    <property type="match status" value="1"/>
</dbReference>
<gene>
    <name evidence="5" type="ORF">A2538_01175</name>
</gene>
<dbReference type="AlphaFoldDB" id="A0A1F6PE04"/>
<dbReference type="Pfam" id="PF00535">
    <property type="entry name" value="Glycos_transf_2"/>
    <property type="match status" value="1"/>
</dbReference>
<evidence type="ECO:0000259" key="4">
    <source>
        <dbReference type="Pfam" id="PF00535"/>
    </source>
</evidence>
<dbReference type="CDD" id="cd06442">
    <property type="entry name" value="DPM1_like"/>
    <property type="match status" value="1"/>
</dbReference>
<dbReference type="InterPro" id="IPR029044">
    <property type="entry name" value="Nucleotide-diphossugar_trans"/>
</dbReference>
<organism evidence="5 6">
    <name type="scientific">Candidatus Magasanikbacteria bacterium RIFOXYD2_FULL_41_14</name>
    <dbReference type="NCBI Taxonomy" id="1798709"/>
    <lineage>
        <taxon>Bacteria</taxon>
        <taxon>Candidatus Magasanikiibacteriota</taxon>
    </lineage>
</organism>
<evidence type="ECO:0000256" key="3">
    <source>
        <dbReference type="ARBA" id="ARBA00022679"/>
    </source>
</evidence>
<dbReference type="Gene3D" id="3.90.550.10">
    <property type="entry name" value="Spore Coat Polysaccharide Biosynthesis Protein SpsA, Chain A"/>
    <property type="match status" value="1"/>
</dbReference>
<dbReference type="GO" id="GO:0009247">
    <property type="term" value="P:glycolipid biosynthetic process"/>
    <property type="evidence" value="ECO:0007669"/>
    <property type="project" value="TreeGrafter"/>
</dbReference>
<dbReference type="PANTHER" id="PTHR43398:SF1">
    <property type="entry name" value="DOLICHOL-PHOSPHATE MANNOSYLTRANSFERASE SUBUNIT 1"/>
    <property type="match status" value="1"/>
</dbReference>
<dbReference type="GO" id="GO:0016020">
    <property type="term" value="C:membrane"/>
    <property type="evidence" value="ECO:0007669"/>
    <property type="project" value="GOC"/>
</dbReference>
<protein>
    <recommendedName>
        <fullName evidence="4">Glycosyltransferase 2-like domain-containing protein</fullName>
    </recommendedName>
</protein>